<comment type="caution">
    <text evidence="2">The sequence shown here is derived from an EMBL/GenBank/DDBJ whole genome shotgun (WGS) entry which is preliminary data.</text>
</comment>
<sequence length="236" mass="26258">MGNNHAGDLTQWQELPCRKGYQPTFWKRVKAVASRHRRLPGTKTNARPRRQHRSQETHKEARLTKEDIKCGPWDTNELQVLMEAGSKGMKRVGNQVLGVFDEITKLAPQHRSLASSGVFEVDPQLCVPSLDLELTLPLEASALEKIVRVFYSTRSSLGVNGNRRIDLSRRNSYALDIGSEAQLSNPAFLGYVQSLLSTATEALTCTPRDALLGFANPYLDPGKLEDVTLSIRLTSS</sequence>
<dbReference type="AlphaFoldDB" id="A0A9N8DEL2"/>
<reference evidence="2" key="1">
    <citation type="submission" date="2020-06" db="EMBL/GenBank/DDBJ databases">
        <authorList>
            <consortium name="Plant Systems Biology data submission"/>
        </authorList>
    </citation>
    <scope>NUCLEOTIDE SEQUENCE</scope>
    <source>
        <strain evidence="2">D6</strain>
    </source>
</reference>
<proteinExistence type="predicted"/>
<keyword evidence="3" id="KW-1185">Reference proteome</keyword>
<feature type="compositionally biased region" description="Basic residues" evidence="1">
    <location>
        <begin position="34"/>
        <end position="52"/>
    </location>
</feature>
<protein>
    <submittedName>
        <fullName evidence="2">Uncharacterized protein</fullName>
    </submittedName>
</protein>
<accession>A0A9N8DEL2</accession>
<evidence type="ECO:0000313" key="2">
    <source>
        <dbReference type="EMBL" id="CAB9498274.1"/>
    </source>
</evidence>
<evidence type="ECO:0000313" key="3">
    <source>
        <dbReference type="Proteomes" id="UP001153069"/>
    </source>
</evidence>
<evidence type="ECO:0000256" key="1">
    <source>
        <dbReference type="SAM" id="MobiDB-lite"/>
    </source>
</evidence>
<feature type="region of interest" description="Disordered" evidence="1">
    <location>
        <begin position="34"/>
        <end position="61"/>
    </location>
</feature>
<organism evidence="2 3">
    <name type="scientific">Seminavis robusta</name>
    <dbReference type="NCBI Taxonomy" id="568900"/>
    <lineage>
        <taxon>Eukaryota</taxon>
        <taxon>Sar</taxon>
        <taxon>Stramenopiles</taxon>
        <taxon>Ochrophyta</taxon>
        <taxon>Bacillariophyta</taxon>
        <taxon>Bacillariophyceae</taxon>
        <taxon>Bacillariophycidae</taxon>
        <taxon>Naviculales</taxon>
        <taxon>Naviculaceae</taxon>
        <taxon>Seminavis</taxon>
    </lineage>
</organism>
<dbReference type="Proteomes" id="UP001153069">
    <property type="component" value="Unassembled WGS sequence"/>
</dbReference>
<gene>
    <name evidence="2" type="ORF">SEMRO_34_G022070.1</name>
</gene>
<dbReference type="EMBL" id="CAICTM010000034">
    <property type="protein sequence ID" value="CAB9498274.1"/>
    <property type="molecule type" value="Genomic_DNA"/>
</dbReference>
<name>A0A9N8DEL2_9STRA</name>